<sequence>FSCPMTFKMVQYVTVIFVVLIFRRLKLIHHDKNLDVPTIRKLFLSVFLFHLSIFANNTLLRGSDLSTFVAVRSATPLLVAAGEMVFLRRPPPPSGKCLSLVAMLIGVLVYSLNDRRKRLSFGGGFWGVACLVSMSSDFVYIKHVLMSSDLSTWDFVLYNNVEALALFPLEMLANSYGAGGTAEIHFRRRCDWYSGRVISGIGVSCLFGSGVCFLGFRCRRAVSATGFAIVTVVVSVAFLERELSGAGVAGIAIFTGGGILY</sequence>
<comment type="caution">
    <text evidence="6">The sequence shown here is derived from an EMBL/GenBank/DDBJ whole genome shotgun (WGS) entry which is preliminary data.</text>
</comment>
<dbReference type="EMBL" id="AUSU01008494">
    <property type="protein sequence ID" value="EPS59278.1"/>
    <property type="molecule type" value="Genomic_DNA"/>
</dbReference>
<feature type="transmembrane region" description="Helical" evidence="5">
    <location>
        <begin position="222"/>
        <end position="239"/>
    </location>
</feature>
<evidence type="ECO:0000256" key="2">
    <source>
        <dbReference type="ARBA" id="ARBA00022692"/>
    </source>
</evidence>
<proteinExistence type="predicted"/>
<feature type="transmembrane region" description="Helical" evidence="5">
    <location>
        <begin position="197"/>
        <end position="216"/>
    </location>
</feature>
<dbReference type="SUPFAM" id="SSF103481">
    <property type="entry name" value="Multidrug resistance efflux transporter EmrE"/>
    <property type="match status" value="1"/>
</dbReference>
<keyword evidence="3 5" id="KW-1133">Transmembrane helix</keyword>
<keyword evidence="4 5" id="KW-0472">Membrane</keyword>
<dbReference type="Proteomes" id="UP000015453">
    <property type="component" value="Unassembled WGS sequence"/>
</dbReference>
<comment type="subcellular location">
    <subcellularLocation>
        <location evidence="1">Membrane</location>
        <topology evidence="1">Multi-pass membrane protein</topology>
    </subcellularLocation>
</comment>
<dbReference type="OrthoDB" id="417037at2759"/>
<reference evidence="6 7" key="1">
    <citation type="journal article" date="2013" name="BMC Genomics">
        <title>The miniature genome of a carnivorous plant Genlisea aurea contains a low number of genes and short non-coding sequences.</title>
        <authorList>
            <person name="Leushkin E.V."/>
            <person name="Sutormin R.A."/>
            <person name="Nabieva E.R."/>
            <person name="Penin A.A."/>
            <person name="Kondrashov A.S."/>
            <person name="Logacheva M.D."/>
        </authorList>
    </citation>
    <scope>NUCLEOTIDE SEQUENCE [LARGE SCALE GENOMIC DNA]</scope>
</reference>
<name>S8D972_9LAMI</name>
<dbReference type="GO" id="GO:0016020">
    <property type="term" value="C:membrane"/>
    <property type="evidence" value="ECO:0007669"/>
    <property type="project" value="UniProtKB-SubCell"/>
</dbReference>
<keyword evidence="7" id="KW-1185">Reference proteome</keyword>
<organism evidence="6 7">
    <name type="scientific">Genlisea aurea</name>
    <dbReference type="NCBI Taxonomy" id="192259"/>
    <lineage>
        <taxon>Eukaryota</taxon>
        <taxon>Viridiplantae</taxon>
        <taxon>Streptophyta</taxon>
        <taxon>Embryophyta</taxon>
        <taxon>Tracheophyta</taxon>
        <taxon>Spermatophyta</taxon>
        <taxon>Magnoliopsida</taxon>
        <taxon>eudicotyledons</taxon>
        <taxon>Gunneridae</taxon>
        <taxon>Pentapetalae</taxon>
        <taxon>asterids</taxon>
        <taxon>lamiids</taxon>
        <taxon>Lamiales</taxon>
        <taxon>Lentibulariaceae</taxon>
        <taxon>Genlisea</taxon>
    </lineage>
</organism>
<protein>
    <recommendedName>
        <fullName evidence="8">Sugar phosphate transporter domain-containing protein</fullName>
    </recommendedName>
</protein>
<feature type="transmembrane region" description="Helical" evidence="5">
    <location>
        <begin position="6"/>
        <end position="22"/>
    </location>
</feature>
<dbReference type="AlphaFoldDB" id="S8D972"/>
<feature type="transmembrane region" description="Helical" evidence="5">
    <location>
        <begin position="97"/>
        <end position="113"/>
    </location>
</feature>
<evidence type="ECO:0000256" key="5">
    <source>
        <dbReference type="SAM" id="Phobius"/>
    </source>
</evidence>
<dbReference type="InterPro" id="IPR050186">
    <property type="entry name" value="TPT_transporter"/>
</dbReference>
<accession>S8D972</accession>
<evidence type="ECO:0000313" key="7">
    <source>
        <dbReference type="Proteomes" id="UP000015453"/>
    </source>
</evidence>
<feature type="transmembrane region" description="Helical" evidence="5">
    <location>
        <begin position="119"/>
        <end position="141"/>
    </location>
</feature>
<feature type="non-terminal residue" evidence="6">
    <location>
        <position position="1"/>
    </location>
</feature>
<evidence type="ECO:0000313" key="6">
    <source>
        <dbReference type="EMBL" id="EPS59278.1"/>
    </source>
</evidence>
<keyword evidence="2 5" id="KW-0812">Transmembrane</keyword>
<feature type="non-terminal residue" evidence="6">
    <location>
        <position position="261"/>
    </location>
</feature>
<evidence type="ECO:0000256" key="1">
    <source>
        <dbReference type="ARBA" id="ARBA00004141"/>
    </source>
</evidence>
<dbReference type="PANTHER" id="PTHR11132">
    <property type="entry name" value="SOLUTE CARRIER FAMILY 35"/>
    <property type="match status" value="1"/>
</dbReference>
<evidence type="ECO:0008006" key="8">
    <source>
        <dbReference type="Google" id="ProtNLM"/>
    </source>
</evidence>
<evidence type="ECO:0000256" key="4">
    <source>
        <dbReference type="ARBA" id="ARBA00023136"/>
    </source>
</evidence>
<gene>
    <name evidence="6" type="ORF">M569_15531</name>
</gene>
<evidence type="ECO:0000256" key="3">
    <source>
        <dbReference type="ARBA" id="ARBA00022989"/>
    </source>
</evidence>
<feature type="transmembrane region" description="Helical" evidence="5">
    <location>
        <begin position="42"/>
        <end position="59"/>
    </location>
</feature>
<dbReference type="InterPro" id="IPR037185">
    <property type="entry name" value="EmrE-like"/>
</dbReference>